<proteinExistence type="predicted"/>
<dbReference type="RefSeq" id="WP_017745039.1">
    <property type="nucleotide sequence ID" value="NZ_KQ976354.1"/>
</dbReference>
<sequence>MITLDNQDIDCGDRHASLGGYVLDRSSIKEQVRQLSKINNLKAAWTIVQPGGKECVFLHSIAIFI</sequence>
<name>A0A139WXP5_9CYAN</name>
<protein>
    <submittedName>
        <fullName evidence="1">Uncharacterized protein</fullName>
    </submittedName>
</protein>
<evidence type="ECO:0000313" key="2">
    <source>
        <dbReference type="Proteomes" id="UP000076925"/>
    </source>
</evidence>
<dbReference type="EMBL" id="ANNX02000047">
    <property type="protein sequence ID" value="KYC37215.1"/>
    <property type="molecule type" value="Genomic_DNA"/>
</dbReference>
<keyword evidence="2" id="KW-1185">Reference proteome</keyword>
<organism evidence="1 2">
    <name type="scientific">Scytonema hofmannii PCC 7110</name>
    <dbReference type="NCBI Taxonomy" id="128403"/>
    <lineage>
        <taxon>Bacteria</taxon>
        <taxon>Bacillati</taxon>
        <taxon>Cyanobacteriota</taxon>
        <taxon>Cyanophyceae</taxon>
        <taxon>Nostocales</taxon>
        <taxon>Scytonemataceae</taxon>
        <taxon>Scytonema</taxon>
    </lineage>
</organism>
<evidence type="ECO:0000313" key="1">
    <source>
        <dbReference type="EMBL" id="KYC37215.1"/>
    </source>
</evidence>
<comment type="caution">
    <text evidence="1">The sequence shown here is derived from an EMBL/GenBank/DDBJ whole genome shotgun (WGS) entry which is preliminary data.</text>
</comment>
<gene>
    <name evidence="1" type="ORF">WA1_47190</name>
</gene>
<dbReference type="Proteomes" id="UP000076925">
    <property type="component" value="Unassembled WGS sequence"/>
</dbReference>
<accession>A0A139WXP5</accession>
<dbReference type="AlphaFoldDB" id="A0A139WXP5"/>
<reference evidence="1 2" key="1">
    <citation type="journal article" date="2013" name="Genome Biol. Evol.">
        <title>Genomes of Stigonematalean cyanobacteria (subsection V) and the evolution of oxygenic photosynthesis from prokaryotes to plastids.</title>
        <authorList>
            <person name="Dagan T."/>
            <person name="Roettger M."/>
            <person name="Stucken K."/>
            <person name="Landan G."/>
            <person name="Koch R."/>
            <person name="Major P."/>
            <person name="Gould S.B."/>
            <person name="Goremykin V.V."/>
            <person name="Rippka R."/>
            <person name="Tandeau de Marsac N."/>
            <person name="Gugger M."/>
            <person name="Lockhart P.J."/>
            <person name="Allen J.F."/>
            <person name="Brune I."/>
            <person name="Maus I."/>
            <person name="Puhler A."/>
            <person name="Martin W.F."/>
        </authorList>
    </citation>
    <scope>NUCLEOTIDE SEQUENCE [LARGE SCALE GENOMIC DNA]</scope>
    <source>
        <strain evidence="1 2">PCC 7110</strain>
    </source>
</reference>